<dbReference type="Gene3D" id="3.30.240.20">
    <property type="entry name" value="bsu07140 like domains"/>
    <property type="match status" value="1"/>
</dbReference>
<evidence type="ECO:0000313" key="3">
    <source>
        <dbReference type="Proteomes" id="UP000323720"/>
    </source>
</evidence>
<dbReference type="InterPro" id="IPR023090">
    <property type="entry name" value="UPF0702_alpha/beta_dom_sf"/>
</dbReference>
<dbReference type="EMBL" id="VSKK01000004">
    <property type="protein sequence ID" value="TYB75863.1"/>
    <property type="molecule type" value="Genomic_DNA"/>
</dbReference>
<organism evidence="2 3">
    <name type="scientific">Bizionia myxarmorum</name>
    <dbReference type="NCBI Taxonomy" id="291186"/>
    <lineage>
        <taxon>Bacteria</taxon>
        <taxon>Pseudomonadati</taxon>
        <taxon>Bacteroidota</taxon>
        <taxon>Flavobacteriia</taxon>
        <taxon>Flavobacteriales</taxon>
        <taxon>Flavobacteriaceae</taxon>
        <taxon>Bizionia</taxon>
    </lineage>
</organism>
<sequence>MRDNFDSRIPKVVCLYWSKKSTRSKNNTSSSVEIRELGKLITNNFEIDEIELLILLRQAGIKYLSEVEHAYYEQSGALSVFKYDNPNLENSILPVHVDHLNLKDIY</sequence>
<proteinExistence type="predicted"/>
<protein>
    <submittedName>
        <fullName evidence="2">DUF421 domain-containing protein</fullName>
    </submittedName>
</protein>
<comment type="caution">
    <text evidence="2">The sequence shown here is derived from an EMBL/GenBank/DDBJ whole genome shotgun (WGS) entry which is preliminary data.</text>
</comment>
<evidence type="ECO:0000313" key="2">
    <source>
        <dbReference type="EMBL" id="TYB75863.1"/>
    </source>
</evidence>
<reference evidence="2 3" key="1">
    <citation type="submission" date="2019-08" db="EMBL/GenBank/DDBJ databases">
        <title>Genomes of Antarctic Bizionia species.</title>
        <authorList>
            <person name="Bowman J.P."/>
        </authorList>
    </citation>
    <scope>NUCLEOTIDE SEQUENCE [LARGE SCALE GENOMIC DNA]</scope>
    <source>
        <strain evidence="2 3">ADA-4</strain>
    </source>
</reference>
<dbReference type="AlphaFoldDB" id="A0A5D0R2R6"/>
<dbReference type="OrthoDB" id="6538282at2"/>
<dbReference type="InterPro" id="IPR007353">
    <property type="entry name" value="DUF421"/>
</dbReference>
<dbReference type="Pfam" id="PF04239">
    <property type="entry name" value="DUF421"/>
    <property type="match status" value="1"/>
</dbReference>
<name>A0A5D0R2R6_9FLAO</name>
<keyword evidence="3" id="KW-1185">Reference proteome</keyword>
<feature type="domain" description="YetF C-terminal" evidence="1">
    <location>
        <begin position="39"/>
        <end position="86"/>
    </location>
</feature>
<gene>
    <name evidence="2" type="ORF">ES674_13665</name>
</gene>
<dbReference type="Proteomes" id="UP000323720">
    <property type="component" value="Unassembled WGS sequence"/>
</dbReference>
<accession>A0A5D0R2R6</accession>
<evidence type="ECO:0000259" key="1">
    <source>
        <dbReference type="Pfam" id="PF04239"/>
    </source>
</evidence>